<organism evidence="1">
    <name type="scientific">Cressdnavirus D_HF4_2562</name>
    <dbReference type="NCBI Taxonomy" id="3071201"/>
    <lineage>
        <taxon>Viruses</taxon>
        <taxon>Monodnaviria</taxon>
        <taxon>Shotokuvirae</taxon>
        <taxon>Cressdnaviricota</taxon>
    </lineage>
</organism>
<dbReference type="EMBL" id="OR148961">
    <property type="protein sequence ID" value="WMC00980.1"/>
    <property type="molecule type" value="Genomic_DNA"/>
</dbReference>
<evidence type="ECO:0000313" key="1">
    <source>
        <dbReference type="EMBL" id="WMC00980.1"/>
    </source>
</evidence>
<reference evidence="1" key="1">
    <citation type="submission" date="2023-06" db="EMBL/GenBank/DDBJ databases">
        <title>Characterization of diverse anelloviruses, cressdnaviruses, and phages in the human oral virome in North Carolina.</title>
        <authorList>
            <person name="Paietta E.N."/>
            <person name="Kraberger S."/>
            <person name="Custer J.M."/>
            <person name="Vargas K.L."/>
            <person name="Epsy C."/>
            <person name="Ehmke E."/>
            <person name="Yoder A.D."/>
            <person name="Varsani A."/>
        </authorList>
    </citation>
    <scope>NUCLEOTIDE SEQUENCE</scope>
    <source>
        <strain evidence="1">D_HF4_2562</strain>
    </source>
</reference>
<accession>A0AA50KJ63</accession>
<sequence length="251" mass="28780">MYKALYVMPYRRRIRRTRAPRRRFRKTFRRRFGRRFGRGRVPRRRVVSTARKLVRLRFSQYVSLTSETMSTPYFCKSFRADDIYDPSISGGALLQPYGYDQWCQFYPNWVVVSSKMSFTCLGGGVNTIAIPFGVALAVSNNDGNSIPSGWAPGRGILEQPDVSWRIITDWSGNSKPARVRMRYNAKKYWGLSKLVDNSQLWGQTSSSPGSQTFYNLYGFALDGTADLDPLQGMVVMDFVVMFRNPNLLLPS</sequence>
<protein>
    <submittedName>
        <fullName evidence="1">Capsid protein</fullName>
    </submittedName>
</protein>
<name>A0AA50KJ63_9VIRU</name>
<proteinExistence type="predicted"/>